<feature type="transmembrane region" description="Helical" evidence="9">
    <location>
        <begin position="170"/>
        <end position="191"/>
    </location>
</feature>
<accession>A0A1B8GYF4</accession>
<sequence length="272" mass="28971">MPSTTPPTAVAKPPPSPAAPATPAPTSTSTSPPPTTAIYKLNTPLSHVYTHVHTPLLLSTVFFSLPRLVADPITSLTYGAAGLALIQSAYCAICLQPALGGTATKKKKKKPKAKTGPPGIQAKKEEENEWFGPALDIVYRLAFSLILTILSAAPVFLATILLGAPLTTHLPHTTLLTLHIAFLALFPLFYARPLSSRHWLEILSLTAPLDEVFGSAAGTLIGSWIGAIPIPLDWDRPWQAWPITVAVGAYVGWGVGRQAGVLVAGRWRGKWD</sequence>
<comment type="pathway">
    <text evidence="2">Glycolipid biosynthesis; glycosylphosphatidylinositol-anchor biosynthesis.</text>
</comment>
<keyword evidence="6 9" id="KW-1133">Transmembrane helix</keyword>
<dbReference type="Pfam" id="PF06699">
    <property type="entry name" value="PIG-F"/>
    <property type="match status" value="1"/>
</dbReference>
<feature type="transmembrane region" description="Helical" evidence="9">
    <location>
        <begin position="76"/>
        <end position="99"/>
    </location>
</feature>
<keyword evidence="7 9" id="KW-0472">Membrane</keyword>
<protein>
    <submittedName>
        <fullName evidence="10">Glycosylphosphatidylinositol (GPI) anchor assembly protein</fullName>
    </submittedName>
</protein>
<dbReference type="UniPathway" id="UPA00196"/>
<evidence type="ECO:0000313" key="10">
    <source>
        <dbReference type="EMBL" id="OBU00831.1"/>
    </source>
</evidence>
<evidence type="ECO:0000256" key="5">
    <source>
        <dbReference type="ARBA" id="ARBA00022824"/>
    </source>
</evidence>
<evidence type="ECO:0000256" key="7">
    <source>
        <dbReference type="ARBA" id="ARBA00023136"/>
    </source>
</evidence>
<proteinExistence type="predicted"/>
<evidence type="ECO:0000256" key="4">
    <source>
        <dbReference type="ARBA" id="ARBA00022692"/>
    </source>
</evidence>
<reference evidence="11" key="2">
    <citation type="journal article" date="2018" name="Nat. Commun.">
        <title>Extreme sensitivity to ultraviolet light in the fungal pathogen causing white-nose syndrome of bats.</title>
        <authorList>
            <person name="Palmer J.M."/>
            <person name="Drees K.P."/>
            <person name="Foster J.T."/>
            <person name="Lindner D.L."/>
        </authorList>
    </citation>
    <scope>NUCLEOTIDE SEQUENCE [LARGE SCALE GENOMIC DNA]</scope>
    <source>
        <strain evidence="11">UAMH 10579</strain>
    </source>
</reference>
<name>A0A1B8GYF4_9PEZI</name>
<evidence type="ECO:0000313" key="11">
    <source>
        <dbReference type="Proteomes" id="UP000091956"/>
    </source>
</evidence>
<feature type="compositionally biased region" description="Pro residues" evidence="8">
    <location>
        <begin position="12"/>
        <end position="23"/>
    </location>
</feature>
<feature type="region of interest" description="Disordered" evidence="8">
    <location>
        <begin position="1"/>
        <end position="35"/>
    </location>
</feature>
<evidence type="ECO:0000256" key="8">
    <source>
        <dbReference type="SAM" id="MobiDB-lite"/>
    </source>
</evidence>
<dbReference type="RefSeq" id="XP_018134563.1">
    <property type="nucleotide sequence ID" value="XM_018270776.2"/>
</dbReference>
<feature type="transmembrane region" description="Helical" evidence="9">
    <location>
        <begin position="212"/>
        <end position="232"/>
    </location>
</feature>
<dbReference type="GeneID" id="28834637"/>
<dbReference type="Proteomes" id="UP000091956">
    <property type="component" value="Unassembled WGS sequence"/>
</dbReference>
<evidence type="ECO:0000256" key="1">
    <source>
        <dbReference type="ARBA" id="ARBA00004477"/>
    </source>
</evidence>
<dbReference type="InterPro" id="IPR009580">
    <property type="entry name" value="GPI_biosynthesis_protein_Pig-F"/>
</dbReference>
<evidence type="ECO:0000256" key="2">
    <source>
        <dbReference type="ARBA" id="ARBA00004687"/>
    </source>
</evidence>
<reference evidence="10 11" key="1">
    <citation type="submission" date="2016-03" db="EMBL/GenBank/DDBJ databases">
        <title>Comparative genomics of Pseudogymnoascus destructans, the fungus causing white-nose syndrome of bats.</title>
        <authorList>
            <person name="Palmer J.M."/>
            <person name="Drees K.P."/>
            <person name="Foster J.T."/>
            <person name="Lindner D.L."/>
        </authorList>
    </citation>
    <scope>NUCLEOTIDE SEQUENCE [LARGE SCALE GENOMIC DNA]</scope>
    <source>
        <strain evidence="10 11">UAMH 10579</strain>
    </source>
</reference>
<dbReference type="OrthoDB" id="17366at2759"/>
<feature type="compositionally biased region" description="Low complexity" evidence="8">
    <location>
        <begin position="1"/>
        <end position="11"/>
    </location>
</feature>
<dbReference type="GO" id="GO:0006506">
    <property type="term" value="P:GPI anchor biosynthetic process"/>
    <property type="evidence" value="ECO:0007669"/>
    <property type="project" value="UniProtKB-UniPathway"/>
</dbReference>
<organism evidence="10 11">
    <name type="scientific">Pseudogymnoascus verrucosus</name>
    <dbReference type="NCBI Taxonomy" id="342668"/>
    <lineage>
        <taxon>Eukaryota</taxon>
        <taxon>Fungi</taxon>
        <taxon>Dikarya</taxon>
        <taxon>Ascomycota</taxon>
        <taxon>Pezizomycotina</taxon>
        <taxon>Leotiomycetes</taxon>
        <taxon>Thelebolales</taxon>
        <taxon>Thelebolaceae</taxon>
        <taxon>Pseudogymnoascus</taxon>
    </lineage>
</organism>
<gene>
    <name evidence="10" type="primary">GPI11</name>
    <name evidence="10" type="ORF">VE01_01251</name>
</gene>
<dbReference type="EMBL" id="KV460208">
    <property type="protein sequence ID" value="OBU00831.1"/>
    <property type="molecule type" value="Genomic_DNA"/>
</dbReference>
<evidence type="ECO:0000256" key="3">
    <source>
        <dbReference type="ARBA" id="ARBA00022502"/>
    </source>
</evidence>
<feature type="transmembrane region" description="Helical" evidence="9">
    <location>
        <begin position="141"/>
        <end position="164"/>
    </location>
</feature>
<keyword evidence="3" id="KW-0337">GPI-anchor biosynthesis</keyword>
<dbReference type="GO" id="GO:0005789">
    <property type="term" value="C:endoplasmic reticulum membrane"/>
    <property type="evidence" value="ECO:0007669"/>
    <property type="project" value="UniProtKB-SubCell"/>
</dbReference>
<comment type="subcellular location">
    <subcellularLocation>
        <location evidence="1">Endoplasmic reticulum membrane</location>
        <topology evidence="1">Multi-pass membrane protein</topology>
    </subcellularLocation>
</comment>
<dbReference type="AlphaFoldDB" id="A0A1B8GYF4"/>
<evidence type="ECO:0000256" key="6">
    <source>
        <dbReference type="ARBA" id="ARBA00022989"/>
    </source>
</evidence>
<keyword evidence="11" id="KW-1185">Reference proteome</keyword>
<evidence type="ECO:0000256" key="9">
    <source>
        <dbReference type="SAM" id="Phobius"/>
    </source>
</evidence>
<dbReference type="STRING" id="342668.A0A1B8GYF4"/>
<keyword evidence="4 9" id="KW-0812">Transmembrane</keyword>
<keyword evidence="5" id="KW-0256">Endoplasmic reticulum</keyword>
<feature type="transmembrane region" description="Helical" evidence="9">
    <location>
        <begin position="238"/>
        <end position="256"/>
    </location>
</feature>